<dbReference type="GeneID" id="17088084"/>
<gene>
    <name evidence="2" type="ORF">Gasu_32850</name>
</gene>
<keyword evidence="3" id="KW-1185">Reference proteome</keyword>
<sequence length="95" mass="11428">MFEAVGKWTWFIYLEVNLRQKHFVTFQTPFLSVACSSLEILIVYFLPELFLKNKTLKVVASRRNIVFGYMQPKTLETLRVKFVFYTILTYFVHYD</sequence>
<dbReference type="RefSeq" id="XP_005705796.1">
    <property type="nucleotide sequence ID" value="XM_005705739.1"/>
</dbReference>
<dbReference type="Gramene" id="EME29276">
    <property type="protein sequence ID" value="EME29276"/>
    <property type="gene ID" value="Gasu_32850"/>
</dbReference>
<proteinExistence type="predicted"/>
<keyword evidence="1" id="KW-0472">Membrane</keyword>
<dbReference type="EMBL" id="KB454510">
    <property type="protein sequence ID" value="EME29276.1"/>
    <property type="molecule type" value="Genomic_DNA"/>
</dbReference>
<dbReference type="AlphaFoldDB" id="M2W0Y3"/>
<evidence type="ECO:0000313" key="3">
    <source>
        <dbReference type="Proteomes" id="UP000030680"/>
    </source>
</evidence>
<dbReference type="Proteomes" id="UP000030680">
    <property type="component" value="Unassembled WGS sequence"/>
</dbReference>
<evidence type="ECO:0000256" key="1">
    <source>
        <dbReference type="SAM" id="Phobius"/>
    </source>
</evidence>
<organism evidence="2 3">
    <name type="scientific">Galdieria sulphuraria</name>
    <name type="common">Red alga</name>
    <dbReference type="NCBI Taxonomy" id="130081"/>
    <lineage>
        <taxon>Eukaryota</taxon>
        <taxon>Rhodophyta</taxon>
        <taxon>Bangiophyceae</taxon>
        <taxon>Galdieriales</taxon>
        <taxon>Galdieriaceae</taxon>
        <taxon>Galdieria</taxon>
    </lineage>
</organism>
<keyword evidence="1" id="KW-0812">Transmembrane</keyword>
<protein>
    <submittedName>
        <fullName evidence="2">Uncharacterized protein</fullName>
    </submittedName>
</protein>
<evidence type="ECO:0000313" key="2">
    <source>
        <dbReference type="EMBL" id="EME29276.1"/>
    </source>
</evidence>
<accession>M2W0Y3</accession>
<reference evidence="3" key="1">
    <citation type="journal article" date="2013" name="Science">
        <title>Gene transfer from bacteria and archaea facilitated evolution of an extremophilic eukaryote.</title>
        <authorList>
            <person name="Schonknecht G."/>
            <person name="Chen W.H."/>
            <person name="Ternes C.M."/>
            <person name="Barbier G.G."/>
            <person name="Shrestha R.P."/>
            <person name="Stanke M."/>
            <person name="Brautigam A."/>
            <person name="Baker B.J."/>
            <person name="Banfield J.F."/>
            <person name="Garavito R.M."/>
            <person name="Carr K."/>
            <person name="Wilkerson C."/>
            <person name="Rensing S.A."/>
            <person name="Gagneul D."/>
            <person name="Dickenson N.E."/>
            <person name="Oesterhelt C."/>
            <person name="Lercher M.J."/>
            <person name="Weber A.P."/>
        </authorList>
    </citation>
    <scope>NUCLEOTIDE SEQUENCE [LARGE SCALE GENOMIC DNA]</scope>
    <source>
        <strain evidence="3">074W</strain>
    </source>
</reference>
<dbReference type="PROSITE" id="PS51257">
    <property type="entry name" value="PROKAR_LIPOPROTEIN"/>
    <property type="match status" value="1"/>
</dbReference>
<dbReference type="KEGG" id="gsl:Gasu_32850"/>
<feature type="transmembrane region" description="Helical" evidence="1">
    <location>
        <begin position="26"/>
        <end position="47"/>
    </location>
</feature>
<keyword evidence="1" id="KW-1133">Transmembrane helix</keyword>
<name>M2W0Y3_GALSU</name>